<dbReference type="WBParaSite" id="PgR017X_g110_t01">
    <property type="protein sequence ID" value="PgR017X_g110_t01"/>
    <property type="gene ID" value="PgR017X_g110"/>
</dbReference>
<keyword evidence="2" id="KW-1185">Reference proteome</keyword>
<dbReference type="Proteomes" id="UP000887569">
    <property type="component" value="Unplaced"/>
</dbReference>
<feature type="region of interest" description="Disordered" evidence="1">
    <location>
        <begin position="93"/>
        <end position="142"/>
    </location>
</feature>
<sequence>LFFLFVYVVCSRTFGSKLLYNQNIDHPHTFTKTARPKPTRRTIRGCRTKRRYMSEFAVSTLGYLTVFCVAGISQRSIKSNFQLVLSRIWQRNNKRRPVPEQQESTAMVGKQRSAAVDGLQVSPSEVDDEDLQAIFDAQEQEQ</sequence>
<protein>
    <submittedName>
        <fullName evidence="3">Uncharacterized protein</fullName>
    </submittedName>
</protein>
<evidence type="ECO:0000313" key="3">
    <source>
        <dbReference type="WBParaSite" id="PgR017X_g110_t01"/>
    </source>
</evidence>
<accession>A0A915AXE1</accession>
<dbReference type="AlphaFoldDB" id="A0A915AXE1"/>
<evidence type="ECO:0000256" key="1">
    <source>
        <dbReference type="SAM" id="MobiDB-lite"/>
    </source>
</evidence>
<evidence type="ECO:0000313" key="2">
    <source>
        <dbReference type="Proteomes" id="UP000887569"/>
    </source>
</evidence>
<name>A0A915AXE1_PARUN</name>
<organism evidence="2 3">
    <name type="scientific">Parascaris univalens</name>
    <name type="common">Nematode worm</name>
    <dbReference type="NCBI Taxonomy" id="6257"/>
    <lineage>
        <taxon>Eukaryota</taxon>
        <taxon>Metazoa</taxon>
        <taxon>Ecdysozoa</taxon>
        <taxon>Nematoda</taxon>
        <taxon>Chromadorea</taxon>
        <taxon>Rhabditida</taxon>
        <taxon>Spirurina</taxon>
        <taxon>Ascaridomorpha</taxon>
        <taxon>Ascaridoidea</taxon>
        <taxon>Ascarididae</taxon>
        <taxon>Parascaris</taxon>
    </lineage>
</organism>
<reference evidence="3" key="1">
    <citation type="submission" date="2022-11" db="UniProtKB">
        <authorList>
            <consortium name="WormBaseParasite"/>
        </authorList>
    </citation>
    <scope>IDENTIFICATION</scope>
</reference>
<proteinExistence type="predicted"/>